<reference evidence="2" key="1">
    <citation type="submission" date="2022-11" db="UniProtKB">
        <authorList>
            <consortium name="WormBaseParasite"/>
        </authorList>
    </citation>
    <scope>IDENTIFICATION</scope>
</reference>
<protein>
    <submittedName>
        <fullName evidence="2">Phosphatase and actin regulator</fullName>
    </submittedName>
</protein>
<proteinExistence type="predicted"/>
<evidence type="ECO:0000313" key="1">
    <source>
        <dbReference type="Proteomes" id="UP000887580"/>
    </source>
</evidence>
<dbReference type="Proteomes" id="UP000887580">
    <property type="component" value="Unplaced"/>
</dbReference>
<dbReference type="WBParaSite" id="PS1159_v2.g21013.t2">
    <property type="protein sequence ID" value="PS1159_v2.g21013.t2"/>
    <property type="gene ID" value="PS1159_v2.g21013"/>
</dbReference>
<accession>A0AC35FWF0</accession>
<evidence type="ECO:0000313" key="2">
    <source>
        <dbReference type="WBParaSite" id="PS1159_v2.g21013.t2"/>
    </source>
</evidence>
<name>A0AC35FWF0_9BILA</name>
<organism evidence="1 2">
    <name type="scientific">Panagrolaimus sp. PS1159</name>
    <dbReference type="NCBI Taxonomy" id="55785"/>
    <lineage>
        <taxon>Eukaryota</taxon>
        <taxon>Metazoa</taxon>
        <taxon>Ecdysozoa</taxon>
        <taxon>Nematoda</taxon>
        <taxon>Chromadorea</taxon>
        <taxon>Rhabditida</taxon>
        <taxon>Tylenchina</taxon>
        <taxon>Panagrolaimomorpha</taxon>
        <taxon>Panagrolaimoidea</taxon>
        <taxon>Panagrolaimidae</taxon>
        <taxon>Panagrolaimus</taxon>
    </lineage>
</organism>
<sequence>MSTTQPKVCPRGVPLATTNLGIPGNRSSQSLDGSPRSSRKGGKPRSHRGFSSLKNSKFWLRILKPWKWKKRSKKSSRLSRSGSESNRSRNGVAVSPTEKHFSLSPEKYFQAAAACPLSPSKSLDDDPQVPRLSFGSTLLSPGRSVSNESLVSDSKLDISTSPKGAVIFPASMATILPETSDQEYDSQQHSDDDSEEIPVNILPQQPQHINSKETTFPVEKMDMVITQNAGDAVANNVAANDDDEEEEDIPINKGFASKVFRRDTMARKLDGFASKVFRRDTMARKLDGPDNDGNEVVDYDVSSSDEEEEQQPKKRIPIRSELAKRIQRRDTMAKKIDAPDPVDDIPNQTAAERRKIMHRVSLKLERKLSERPLPEELQERNILKKENAESISKENMEQTRKVLLRKLSFRPTISELKDKQIIKFNDYVEVTEAEMYDRKGDKPWTKLTPAALIRKELNDFKATEMDVHEASRIYTRFHRP</sequence>